<dbReference type="InterPro" id="IPR036052">
    <property type="entry name" value="TrpB-like_PALP_sf"/>
</dbReference>
<evidence type="ECO:0000313" key="1">
    <source>
        <dbReference type="EMBL" id="UFP95190.1"/>
    </source>
</evidence>
<organism evidence="1 2">
    <name type="scientific">Gloeobacter morelensis MG652769</name>
    <dbReference type="NCBI Taxonomy" id="2781736"/>
    <lineage>
        <taxon>Bacteria</taxon>
        <taxon>Bacillati</taxon>
        <taxon>Cyanobacteriota</taxon>
        <taxon>Cyanophyceae</taxon>
        <taxon>Gloeobacterales</taxon>
        <taxon>Gloeobacteraceae</taxon>
        <taxon>Gloeobacter</taxon>
        <taxon>Gloeobacter morelensis</taxon>
    </lineage>
</organism>
<dbReference type="EMBL" id="CP063845">
    <property type="protein sequence ID" value="UFP95190.1"/>
    <property type="molecule type" value="Genomic_DNA"/>
</dbReference>
<dbReference type="RefSeq" id="WP_230842402.1">
    <property type="nucleotide sequence ID" value="NZ_CP063845.1"/>
</dbReference>
<dbReference type="SUPFAM" id="SSF53686">
    <property type="entry name" value="Tryptophan synthase beta subunit-like PLP-dependent enzymes"/>
    <property type="match status" value="1"/>
</dbReference>
<protein>
    <submittedName>
        <fullName evidence="1">Uncharacterized protein</fullName>
    </submittedName>
</protein>
<gene>
    <name evidence="1" type="ORF">ISF26_02765</name>
</gene>
<name>A0ABY3PNK2_9CYAN</name>
<accession>A0ABY3PNK2</accession>
<keyword evidence="2" id="KW-1185">Reference proteome</keyword>
<proteinExistence type="predicted"/>
<dbReference type="Proteomes" id="UP001054846">
    <property type="component" value="Chromosome"/>
</dbReference>
<reference evidence="1 2" key="1">
    <citation type="journal article" date="2021" name="Genome Biol. Evol.">
        <title>Complete Genome Sequencing of a Novel Gloeobacter Species from a Waterfall Cave in Mexico.</title>
        <authorList>
            <person name="Saw J.H."/>
            <person name="Cardona T."/>
            <person name="Montejano G."/>
        </authorList>
    </citation>
    <scope>NUCLEOTIDE SEQUENCE [LARGE SCALE GENOMIC DNA]</scope>
    <source>
        <strain evidence="1">MG652769</strain>
    </source>
</reference>
<evidence type="ECO:0000313" key="2">
    <source>
        <dbReference type="Proteomes" id="UP001054846"/>
    </source>
</evidence>
<dbReference type="Gene3D" id="3.40.50.1100">
    <property type="match status" value="1"/>
</dbReference>
<sequence length="51" mass="5268">MRVPKALGDFLVLQALCKTGGTAIAVSDAQCGEMMKLLAGRTGIFAAPEDT</sequence>